<reference evidence="9" key="1">
    <citation type="journal article" date="2019" name="Int. J. Syst. Evol. Microbiol.">
        <title>The Global Catalogue of Microorganisms (GCM) 10K type strain sequencing project: providing services to taxonomists for standard genome sequencing and annotation.</title>
        <authorList>
            <consortium name="The Broad Institute Genomics Platform"/>
            <consortium name="The Broad Institute Genome Sequencing Center for Infectious Disease"/>
            <person name="Wu L."/>
            <person name="Ma J."/>
        </authorList>
    </citation>
    <scope>NUCLEOTIDE SEQUENCE [LARGE SCALE GENOMIC DNA]</scope>
    <source>
        <strain evidence="9">CCUG 53903</strain>
    </source>
</reference>
<evidence type="ECO:0000313" key="8">
    <source>
        <dbReference type="EMBL" id="MFC7461082.1"/>
    </source>
</evidence>
<feature type="domain" description="Tyr recombinase" evidence="6">
    <location>
        <begin position="102"/>
        <end position="299"/>
    </location>
</feature>
<dbReference type="CDD" id="cd01184">
    <property type="entry name" value="INT_C_like_1"/>
    <property type="match status" value="1"/>
</dbReference>
<dbReference type="Proteomes" id="UP001596457">
    <property type="component" value="Unassembled WGS sequence"/>
</dbReference>
<dbReference type="PANTHER" id="PTHR30349:SF41">
    <property type="entry name" value="INTEGRASE_RECOMBINASE PROTEIN MJ0367-RELATED"/>
    <property type="match status" value="1"/>
</dbReference>
<dbReference type="PROSITE" id="PS51900">
    <property type="entry name" value="CB"/>
    <property type="match status" value="1"/>
</dbReference>
<gene>
    <name evidence="8" type="ORF">ACFQU0_11680</name>
</gene>
<keyword evidence="9" id="KW-1185">Reference proteome</keyword>
<keyword evidence="3 5" id="KW-0238">DNA-binding</keyword>
<evidence type="ECO:0000256" key="1">
    <source>
        <dbReference type="ARBA" id="ARBA00008857"/>
    </source>
</evidence>
<dbReference type="Gene3D" id="1.10.443.10">
    <property type="entry name" value="Intergrase catalytic core"/>
    <property type="match status" value="1"/>
</dbReference>
<feature type="domain" description="Core-binding (CB)" evidence="7">
    <location>
        <begin position="1"/>
        <end position="80"/>
    </location>
</feature>
<dbReference type="InterPro" id="IPR044068">
    <property type="entry name" value="CB"/>
</dbReference>
<proteinExistence type="inferred from homology"/>
<protein>
    <submittedName>
        <fullName evidence="8">Site-specific integrase</fullName>
    </submittedName>
</protein>
<dbReference type="RefSeq" id="WP_382200933.1">
    <property type="nucleotide sequence ID" value="NZ_JBHTBZ010000030.1"/>
</dbReference>
<evidence type="ECO:0000259" key="7">
    <source>
        <dbReference type="PROSITE" id="PS51900"/>
    </source>
</evidence>
<evidence type="ECO:0000313" key="9">
    <source>
        <dbReference type="Proteomes" id="UP001596457"/>
    </source>
</evidence>
<evidence type="ECO:0000256" key="2">
    <source>
        <dbReference type="ARBA" id="ARBA00022908"/>
    </source>
</evidence>
<dbReference type="SUPFAM" id="SSF56349">
    <property type="entry name" value="DNA breaking-rejoining enzymes"/>
    <property type="match status" value="1"/>
</dbReference>
<dbReference type="InterPro" id="IPR050090">
    <property type="entry name" value="Tyrosine_recombinase_XerCD"/>
</dbReference>
<evidence type="ECO:0000256" key="4">
    <source>
        <dbReference type="ARBA" id="ARBA00023172"/>
    </source>
</evidence>
<evidence type="ECO:0000256" key="5">
    <source>
        <dbReference type="PROSITE-ProRule" id="PRU01248"/>
    </source>
</evidence>
<comment type="similarity">
    <text evidence="1">Belongs to the 'phage' integrase family.</text>
</comment>
<dbReference type="InterPro" id="IPR002104">
    <property type="entry name" value="Integrase_catalytic"/>
</dbReference>
<keyword evidence="4" id="KW-0233">DNA recombination</keyword>
<dbReference type="Pfam" id="PF00589">
    <property type="entry name" value="Phage_integrase"/>
    <property type="match status" value="1"/>
</dbReference>
<sequence>MSLRTIFERWSKAAERSSDSLASCERALRLYETHTNNIPIADLTRVAGDDFRAQLLKLSQTTKTARDRLNWIKGLLNFASDDLGVIPKNPWHGIDIKSKTTTPRQPWTSEYLAKLFDHPIWRHGQLPTDKKAGQDAAYWIPLLALYTGARCSELCQLRVIDINQEKQIPTITFTDEGESQRIKTNAGKRTIPIHSELLRLGFLNYVGSQHSVNLWPALPFRKEKPGGYFSQWFGALRDQLEIPNTIVFHSFRHTTRSNLVITEVREPIIDKILGHETSGSVGAKTYTHVPIHTLQKAIERIPVPTKLKPIYTLRTHQTKGQHR</sequence>
<evidence type="ECO:0000259" key="6">
    <source>
        <dbReference type="PROSITE" id="PS51898"/>
    </source>
</evidence>
<comment type="caution">
    <text evidence="8">The sequence shown here is derived from an EMBL/GenBank/DDBJ whole genome shotgun (WGS) entry which is preliminary data.</text>
</comment>
<evidence type="ECO:0000256" key="3">
    <source>
        <dbReference type="ARBA" id="ARBA00023125"/>
    </source>
</evidence>
<dbReference type="InterPro" id="IPR010998">
    <property type="entry name" value="Integrase_recombinase_N"/>
</dbReference>
<dbReference type="Gene3D" id="1.10.150.130">
    <property type="match status" value="1"/>
</dbReference>
<organism evidence="8 9">
    <name type="scientific">Hydrogenophaga defluvii</name>
    <dbReference type="NCBI Taxonomy" id="249410"/>
    <lineage>
        <taxon>Bacteria</taxon>
        <taxon>Pseudomonadati</taxon>
        <taxon>Pseudomonadota</taxon>
        <taxon>Betaproteobacteria</taxon>
        <taxon>Burkholderiales</taxon>
        <taxon>Comamonadaceae</taxon>
        <taxon>Hydrogenophaga</taxon>
    </lineage>
</organism>
<dbReference type="EMBL" id="JBHTBZ010000030">
    <property type="protein sequence ID" value="MFC7461082.1"/>
    <property type="molecule type" value="Genomic_DNA"/>
</dbReference>
<accession>A0ABW2SCC0</accession>
<name>A0ABW2SCC0_9BURK</name>
<dbReference type="InterPro" id="IPR011010">
    <property type="entry name" value="DNA_brk_join_enz"/>
</dbReference>
<dbReference type="PROSITE" id="PS51898">
    <property type="entry name" value="TYR_RECOMBINASE"/>
    <property type="match status" value="1"/>
</dbReference>
<dbReference type="InterPro" id="IPR013762">
    <property type="entry name" value="Integrase-like_cat_sf"/>
</dbReference>
<keyword evidence="2" id="KW-0229">DNA integration</keyword>
<dbReference type="PANTHER" id="PTHR30349">
    <property type="entry name" value="PHAGE INTEGRASE-RELATED"/>
    <property type="match status" value="1"/>
</dbReference>